<evidence type="ECO:0000313" key="1">
    <source>
        <dbReference type="EMBL" id="KAL1644742.1"/>
    </source>
</evidence>
<gene>
    <name evidence="1" type="ORF">SLS58_004205</name>
</gene>
<dbReference type="EMBL" id="JAKEKT020000022">
    <property type="protein sequence ID" value="KAL1644742.1"/>
    <property type="molecule type" value="Genomic_DNA"/>
</dbReference>
<accession>A0ABR3TUC4</accession>
<dbReference type="InterPro" id="IPR013893">
    <property type="entry name" value="RNase_P_Rpp40"/>
</dbReference>
<keyword evidence="2" id="KW-1185">Reference proteome</keyword>
<dbReference type="Pfam" id="PF08584">
    <property type="entry name" value="Ribonuc_P_40"/>
    <property type="match status" value="1"/>
</dbReference>
<sequence>MLDIVNESVPSPKCYFTHAMLGEHADLMLPDEVYEVIRQELDAAAGKFHYARVYLSLGEIIDGDFFNHYIKTGNVLMISEGRRGIDNVFSLREGTLLL</sequence>
<organism evidence="1 2">
    <name type="scientific">Diplodia intermedia</name>
    <dbReference type="NCBI Taxonomy" id="856260"/>
    <lineage>
        <taxon>Eukaryota</taxon>
        <taxon>Fungi</taxon>
        <taxon>Dikarya</taxon>
        <taxon>Ascomycota</taxon>
        <taxon>Pezizomycotina</taxon>
        <taxon>Dothideomycetes</taxon>
        <taxon>Dothideomycetes incertae sedis</taxon>
        <taxon>Botryosphaeriales</taxon>
        <taxon>Botryosphaeriaceae</taxon>
        <taxon>Diplodia</taxon>
    </lineage>
</organism>
<name>A0ABR3TUC4_9PEZI</name>
<comment type="caution">
    <text evidence="1">The sequence shown here is derived from an EMBL/GenBank/DDBJ whole genome shotgun (WGS) entry which is preliminary data.</text>
</comment>
<proteinExistence type="predicted"/>
<evidence type="ECO:0000313" key="2">
    <source>
        <dbReference type="Proteomes" id="UP001521184"/>
    </source>
</evidence>
<dbReference type="Proteomes" id="UP001521184">
    <property type="component" value="Unassembled WGS sequence"/>
</dbReference>
<protein>
    <submittedName>
        <fullName evidence="1">Uncharacterized protein</fullName>
    </submittedName>
</protein>
<reference evidence="1 2" key="1">
    <citation type="journal article" date="2023" name="Plant Dis.">
        <title>First Report of Diplodia intermedia Causing Canker and Dieback Diseases on Apple Trees in Canada.</title>
        <authorList>
            <person name="Ellouze W."/>
            <person name="Ilyukhin E."/>
            <person name="Sulman M."/>
            <person name="Ali S."/>
        </authorList>
    </citation>
    <scope>NUCLEOTIDE SEQUENCE [LARGE SCALE GENOMIC DNA]</scope>
    <source>
        <strain evidence="1 2">M45-28</strain>
    </source>
</reference>